<dbReference type="EMBL" id="BTGU01000041">
    <property type="protein sequence ID" value="GMN52367.1"/>
    <property type="molecule type" value="Genomic_DNA"/>
</dbReference>
<dbReference type="PANTHER" id="PTHR31343">
    <property type="entry name" value="T15D22.8"/>
    <property type="match status" value="1"/>
</dbReference>
<dbReference type="Pfam" id="PF05623">
    <property type="entry name" value="DUF789"/>
    <property type="match status" value="1"/>
</dbReference>
<name>A0AA88AG33_FICCA</name>
<proteinExistence type="predicted"/>
<sequence length="497" mass="55696">MSNSGGFALTRHHHGADRFYNPPAVRRHQELQLRQPQPQPQPQLQRQRQLQRTLKSDARVESAEAEVRTDSDESTLSRPNSVCSSSPSRTPNLTNLDRIMESVTPVVPAQFFSEARIRDRRNRENDTHPFFCLGDLWESFGEWSVYGVGVPLMLNGSDSVKQYYVPSLSGIQLYIDPQRLRRPGDDSDAESSRETSSAGSSDCEAERRVKGVVDGGWGRHNLVNSNSQRLSRLSLKDKHPMSSSSDENEVYNSSGLLAYEYFEQEQPHHRRPLYDKVSSLASQFPDLKMYRSCDLLPSSWISVAWYPIYRIPVGPTLQSLDASFLTFHSLSTHSRSKSQPLFHAPSGRKVHGIDSSSKLSLPIFGLASYKLRGSILTYNGPHEWQQANSLLQAADNWLQRLQAKDFPLVEFLNEIVFEMPLLYKPSCQTALVFIPLVHYVCASLSSEEAAMATGECRIRMLLAFLSGFQWLREAQGLGGSAVSLFVGSALATIIGNA</sequence>
<feature type="region of interest" description="Disordered" evidence="1">
    <location>
        <begin position="179"/>
        <end position="206"/>
    </location>
</feature>
<dbReference type="InterPro" id="IPR008507">
    <property type="entry name" value="DUF789"/>
</dbReference>
<feature type="compositionally biased region" description="Low complexity" evidence="1">
    <location>
        <begin position="32"/>
        <end position="52"/>
    </location>
</feature>
<feature type="region of interest" description="Disordered" evidence="1">
    <location>
        <begin position="1"/>
        <end position="95"/>
    </location>
</feature>
<accession>A0AA88AG33</accession>
<protein>
    <submittedName>
        <fullName evidence="2">Uncharacterized protein</fullName>
    </submittedName>
</protein>
<dbReference type="PANTHER" id="PTHR31343:SF4">
    <property type="entry name" value="DUF789 DOMAIN-CONTAINING PROTEIN"/>
    <property type="match status" value="1"/>
</dbReference>
<comment type="caution">
    <text evidence="2">The sequence shown here is derived from an EMBL/GenBank/DDBJ whole genome shotgun (WGS) entry which is preliminary data.</text>
</comment>
<dbReference type="Proteomes" id="UP001187192">
    <property type="component" value="Unassembled WGS sequence"/>
</dbReference>
<feature type="compositionally biased region" description="Low complexity" evidence="1">
    <location>
        <begin position="77"/>
        <end position="92"/>
    </location>
</feature>
<evidence type="ECO:0000313" key="2">
    <source>
        <dbReference type="EMBL" id="GMN52367.1"/>
    </source>
</evidence>
<evidence type="ECO:0000256" key="1">
    <source>
        <dbReference type="SAM" id="MobiDB-lite"/>
    </source>
</evidence>
<feature type="compositionally biased region" description="Basic and acidic residues" evidence="1">
    <location>
        <begin position="179"/>
        <end position="193"/>
    </location>
</feature>
<keyword evidence="3" id="KW-1185">Reference proteome</keyword>
<dbReference type="AlphaFoldDB" id="A0AA88AG33"/>
<feature type="compositionally biased region" description="Basic and acidic residues" evidence="1">
    <location>
        <begin position="54"/>
        <end position="71"/>
    </location>
</feature>
<evidence type="ECO:0000313" key="3">
    <source>
        <dbReference type="Proteomes" id="UP001187192"/>
    </source>
</evidence>
<organism evidence="2 3">
    <name type="scientific">Ficus carica</name>
    <name type="common">Common fig</name>
    <dbReference type="NCBI Taxonomy" id="3494"/>
    <lineage>
        <taxon>Eukaryota</taxon>
        <taxon>Viridiplantae</taxon>
        <taxon>Streptophyta</taxon>
        <taxon>Embryophyta</taxon>
        <taxon>Tracheophyta</taxon>
        <taxon>Spermatophyta</taxon>
        <taxon>Magnoliopsida</taxon>
        <taxon>eudicotyledons</taxon>
        <taxon>Gunneridae</taxon>
        <taxon>Pentapetalae</taxon>
        <taxon>rosids</taxon>
        <taxon>fabids</taxon>
        <taxon>Rosales</taxon>
        <taxon>Moraceae</taxon>
        <taxon>Ficeae</taxon>
        <taxon>Ficus</taxon>
    </lineage>
</organism>
<reference evidence="2" key="1">
    <citation type="submission" date="2023-07" db="EMBL/GenBank/DDBJ databases">
        <title>draft genome sequence of fig (Ficus carica).</title>
        <authorList>
            <person name="Takahashi T."/>
            <person name="Nishimura K."/>
        </authorList>
    </citation>
    <scope>NUCLEOTIDE SEQUENCE</scope>
</reference>
<gene>
    <name evidence="2" type="ORF">TIFTF001_021511</name>
</gene>